<keyword evidence="1" id="KW-1133">Transmembrane helix</keyword>
<evidence type="ECO:0000313" key="2">
    <source>
        <dbReference type="EMBL" id="GGF17084.1"/>
    </source>
</evidence>
<name>A0A8J3E210_9PROT</name>
<sequence length="106" mass="10961">MRWLKAAVIIMGVMIVAMLVTIVVTIFRRMSAPRPAAPVAVEAPAVPGTPAQADVTLPAGFSLRQVTAAGGRIVLHLAAADGRESLMLIDPTTGKVALTIALHTAP</sequence>
<evidence type="ECO:0000256" key="1">
    <source>
        <dbReference type="SAM" id="Phobius"/>
    </source>
</evidence>
<protein>
    <submittedName>
        <fullName evidence="2">Uncharacterized protein</fullName>
    </submittedName>
</protein>
<gene>
    <name evidence="2" type="ORF">GCM10011611_23550</name>
</gene>
<dbReference type="EMBL" id="BMJQ01000005">
    <property type="protein sequence ID" value="GGF17084.1"/>
    <property type="molecule type" value="Genomic_DNA"/>
</dbReference>
<dbReference type="AlphaFoldDB" id="A0A8J3E210"/>
<proteinExistence type="predicted"/>
<comment type="caution">
    <text evidence="2">The sequence shown here is derived from an EMBL/GenBank/DDBJ whole genome shotgun (WGS) entry which is preliminary data.</text>
</comment>
<dbReference type="RefSeq" id="WP_189045834.1">
    <property type="nucleotide sequence ID" value="NZ_BMJQ01000005.1"/>
</dbReference>
<evidence type="ECO:0000313" key="3">
    <source>
        <dbReference type="Proteomes" id="UP000646365"/>
    </source>
</evidence>
<dbReference type="Proteomes" id="UP000646365">
    <property type="component" value="Unassembled WGS sequence"/>
</dbReference>
<feature type="transmembrane region" description="Helical" evidence="1">
    <location>
        <begin position="6"/>
        <end position="27"/>
    </location>
</feature>
<reference evidence="2" key="2">
    <citation type="submission" date="2020-09" db="EMBL/GenBank/DDBJ databases">
        <authorList>
            <person name="Sun Q."/>
            <person name="Zhou Y."/>
        </authorList>
    </citation>
    <scope>NUCLEOTIDE SEQUENCE</scope>
    <source>
        <strain evidence="2">CGMCC 1.15725</strain>
    </source>
</reference>
<accession>A0A8J3E210</accession>
<keyword evidence="1" id="KW-0472">Membrane</keyword>
<keyword evidence="1" id="KW-0812">Transmembrane</keyword>
<organism evidence="2 3">
    <name type="scientific">Aliidongia dinghuensis</name>
    <dbReference type="NCBI Taxonomy" id="1867774"/>
    <lineage>
        <taxon>Bacteria</taxon>
        <taxon>Pseudomonadati</taxon>
        <taxon>Pseudomonadota</taxon>
        <taxon>Alphaproteobacteria</taxon>
        <taxon>Rhodospirillales</taxon>
        <taxon>Dongiaceae</taxon>
        <taxon>Aliidongia</taxon>
    </lineage>
</organism>
<keyword evidence="3" id="KW-1185">Reference proteome</keyword>
<reference evidence="2" key="1">
    <citation type="journal article" date="2014" name="Int. J. Syst. Evol. Microbiol.">
        <title>Complete genome sequence of Corynebacterium casei LMG S-19264T (=DSM 44701T), isolated from a smear-ripened cheese.</title>
        <authorList>
            <consortium name="US DOE Joint Genome Institute (JGI-PGF)"/>
            <person name="Walter F."/>
            <person name="Albersmeier A."/>
            <person name="Kalinowski J."/>
            <person name="Ruckert C."/>
        </authorList>
    </citation>
    <scope>NUCLEOTIDE SEQUENCE</scope>
    <source>
        <strain evidence="2">CGMCC 1.15725</strain>
    </source>
</reference>